<protein>
    <submittedName>
        <fullName evidence="3">Myb-like protein AA</fullName>
    </submittedName>
</protein>
<dbReference type="AlphaFoldDB" id="A0A9R0EM43"/>
<feature type="region of interest" description="Disordered" evidence="1">
    <location>
        <begin position="412"/>
        <end position="441"/>
    </location>
</feature>
<evidence type="ECO:0000313" key="3">
    <source>
        <dbReference type="RefSeq" id="XP_035444233.2"/>
    </source>
</evidence>
<reference evidence="3" key="1">
    <citation type="submission" date="2025-08" db="UniProtKB">
        <authorList>
            <consortium name="RefSeq"/>
        </authorList>
    </citation>
    <scope>IDENTIFICATION</scope>
    <source>
        <tissue evidence="3">Whole larval tissue</tissue>
    </source>
</reference>
<evidence type="ECO:0000256" key="1">
    <source>
        <dbReference type="SAM" id="MobiDB-lite"/>
    </source>
</evidence>
<dbReference type="Proteomes" id="UP000829999">
    <property type="component" value="Chromosome 5"/>
</dbReference>
<feature type="compositionally biased region" description="Polar residues" evidence="1">
    <location>
        <begin position="641"/>
        <end position="657"/>
    </location>
</feature>
<feature type="compositionally biased region" description="Low complexity" evidence="1">
    <location>
        <begin position="415"/>
        <end position="426"/>
    </location>
</feature>
<dbReference type="RefSeq" id="XP_035444233.2">
    <property type="nucleotide sequence ID" value="XM_035588340.2"/>
</dbReference>
<gene>
    <name evidence="3" type="primary">LOC118272039</name>
</gene>
<dbReference type="OrthoDB" id="7485989at2759"/>
<accession>A0A9R0EM43</accession>
<evidence type="ECO:0000313" key="2">
    <source>
        <dbReference type="Proteomes" id="UP000829999"/>
    </source>
</evidence>
<feature type="compositionally biased region" description="Polar residues" evidence="1">
    <location>
        <begin position="427"/>
        <end position="436"/>
    </location>
</feature>
<feature type="compositionally biased region" description="Low complexity" evidence="1">
    <location>
        <begin position="680"/>
        <end position="696"/>
    </location>
</feature>
<feature type="compositionally biased region" description="Polar residues" evidence="1">
    <location>
        <begin position="585"/>
        <end position="598"/>
    </location>
</feature>
<proteinExistence type="predicted"/>
<name>A0A9R0EM43_SPOFR</name>
<sequence length="763" mass="81424">MALDKQRILNELGSVVNQLQSADCGCMGKLFSNPGNPNCNGNFQNAPVNPAPGGCMGGCHQGHGWGHGCHGYNAPGSGEPFSGNRNCGGFCNPPKLYADTYNYLNHNLMQPVVKEVYDDLKSITPGNTMMNSPVAAQMGLRPAGNPNPMVPGSMGGGMGNTPPNYMSPGMGTANNPSNHHHAPNVRFGNPNMDNNPMHMGNANGLQGQKMGQRSQPMGGVGQNMGGMGANIVNMMLSDSKPRNFPNQGNVQQGGMGNVPPQEMNMTPNINGNQGQYNSGMSGSPGQFNNMMQGSPGGQIQSPNTQYMSQPNMFASAKANLQGNPTNGNVNQMNVYGQHSAGIAKFNEMFPGVMQGGDLGFDPMAIAIQMNPANQQRAAMDTMQKMMMSNGGNKVNPSLLQPVINATNAALTNLTQPPDNQAPNQQNKLPSTAQQPGGNVGLGAAQNQQVYTALTGAPTINQQQVPQGQVPSQQYQVPQGQVPSQQYQGQYQQQQQQQMVDPNTGAPVSGTLPTVYENSEDLKASPEGSPPTTNQMIKEPILPADTSRNMPPANMNAKFEKSYHYNTLGQPVEMLPADPYRFQEPSLPQTLSPQPTTRSDPGRYSNVKSTVSKTSLMGNRPVGKTPSKSQLQRIYNQYKGSHSYTQQNIKPPDNANSHSDGHLNISKTNNNRQAPIEKVGGDSAANNNMSASDNAAGLKPGQVGDIPVSNKPPADTEKTPANHSKVRNGLQDQTFTTYASAAWSFHGATPAPYIPYAYRYRNKA</sequence>
<feature type="compositionally biased region" description="Low complexity" evidence="1">
    <location>
        <begin position="463"/>
        <end position="497"/>
    </location>
</feature>
<organism evidence="2 3">
    <name type="scientific">Spodoptera frugiperda</name>
    <name type="common">Fall armyworm</name>
    <dbReference type="NCBI Taxonomy" id="7108"/>
    <lineage>
        <taxon>Eukaryota</taxon>
        <taxon>Metazoa</taxon>
        <taxon>Ecdysozoa</taxon>
        <taxon>Arthropoda</taxon>
        <taxon>Hexapoda</taxon>
        <taxon>Insecta</taxon>
        <taxon>Pterygota</taxon>
        <taxon>Neoptera</taxon>
        <taxon>Endopterygota</taxon>
        <taxon>Lepidoptera</taxon>
        <taxon>Glossata</taxon>
        <taxon>Ditrysia</taxon>
        <taxon>Noctuoidea</taxon>
        <taxon>Noctuidae</taxon>
        <taxon>Amphipyrinae</taxon>
        <taxon>Spodoptera</taxon>
    </lineage>
</organism>
<dbReference type="GeneID" id="118272039"/>
<feature type="compositionally biased region" description="Polar residues" evidence="1">
    <location>
        <begin position="605"/>
        <end position="616"/>
    </location>
</feature>
<feature type="region of interest" description="Disordered" evidence="1">
    <location>
        <begin position="463"/>
        <end position="551"/>
    </location>
</feature>
<feature type="region of interest" description="Disordered" evidence="1">
    <location>
        <begin position="177"/>
        <end position="218"/>
    </location>
</feature>
<keyword evidence="2" id="KW-1185">Reference proteome</keyword>
<feature type="region of interest" description="Disordered" evidence="1">
    <location>
        <begin position="579"/>
        <end position="629"/>
    </location>
</feature>
<feature type="compositionally biased region" description="Polar residues" evidence="1">
    <location>
        <begin position="203"/>
        <end position="215"/>
    </location>
</feature>
<feature type="region of interest" description="Disordered" evidence="1">
    <location>
        <begin position="641"/>
        <end position="723"/>
    </location>
</feature>